<evidence type="ECO:0000256" key="3">
    <source>
        <dbReference type="ARBA" id="ARBA00004630"/>
    </source>
</evidence>
<evidence type="ECO:0000313" key="11">
    <source>
        <dbReference type="Proteomes" id="UP000308267"/>
    </source>
</evidence>
<dbReference type="InterPro" id="IPR037519">
    <property type="entry name" value="LITAF_fam"/>
</dbReference>
<feature type="transmembrane region" description="Helical" evidence="8">
    <location>
        <begin position="93"/>
        <end position="116"/>
    </location>
</feature>
<evidence type="ECO:0000256" key="5">
    <source>
        <dbReference type="ARBA" id="ARBA00022723"/>
    </source>
</evidence>
<dbReference type="PANTHER" id="PTHR23292">
    <property type="entry name" value="LIPOPOLYSACCHARIDE-INDUCED TUMOR NECROSIS FACTOR-ALPHA FACTOR"/>
    <property type="match status" value="1"/>
</dbReference>
<organism evidence="10 11">
    <name type="scientific">Opisthorchis felineus</name>
    <dbReference type="NCBI Taxonomy" id="147828"/>
    <lineage>
        <taxon>Eukaryota</taxon>
        <taxon>Metazoa</taxon>
        <taxon>Spiralia</taxon>
        <taxon>Lophotrochozoa</taxon>
        <taxon>Platyhelminthes</taxon>
        <taxon>Trematoda</taxon>
        <taxon>Digenea</taxon>
        <taxon>Opisthorchiida</taxon>
        <taxon>Opisthorchiata</taxon>
        <taxon>Opisthorchiidae</taxon>
        <taxon>Opisthorchis</taxon>
    </lineage>
</organism>
<evidence type="ECO:0000256" key="7">
    <source>
        <dbReference type="ARBA" id="ARBA00023136"/>
    </source>
</evidence>
<dbReference type="PANTHER" id="PTHR23292:SF6">
    <property type="entry name" value="FI16602P1-RELATED"/>
    <property type="match status" value="1"/>
</dbReference>
<dbReference type="PROSITE" id="PS51837">
    <property type="entry name" value="LITAF"/>
    <property type="match status" value="1"/>
</dbReference>
<comment type="similarity">
    <text evidence="4">Belongs to the CDIP1/LITAF family.</text>
</comment>
<evidence type="ECO:0000256" key="8">
    <source>
        <dbReference type="SAM" id="Phobius"/>
    </source>
</evidence>
<evidence type="ECO:0000256" key="4">
    <source>
        <dbReference type="ARBA" id="ARBA00005975"/>
    </source>
</evidence>
<sequence>MKGSIRAQTVEEDPPPYCDQVPSVDIPPGPSVIGCVGTISTVPPPYICEPETPRDLTTPDTCILQLSSIPTAVFCRHCFTEVVTKVKYQSGSLTWVMCATIACFCGILGCCLIPFFMKRYKNVLHICPQCGVALGTYKRI</sequence>
<keyword evidence="8" id="KW-0812">Transmembrane</keyword>
<feature type="domain" description="LITAF" evidence="9">
    <location>
        <begin position="52"/>
        <end position="139"/>
    </location>
</feature>
<dbReference type="GO" id="GO:0008270">
    <property type="term" value="F:zinc ion binding"/>
    <property type="evidence" value="ECO:0007669"/>
    <property type="project" value="TreeGrafter"/>
</dbReference>
<name>A0A4S2LPX6_OPIFE</name>
<keyword evidence="6" id="KW-0862">Zinc</keyword>
<protein>
    <recommendedName>
        <fullName evidence="9">LITAF domain-containing protein</fullName>
    </recommendedName>
</protein>
<comment type="caution">
    <text evidence="10">The sequence shown here is derived from an EMBL/GenBank/DDBJ whole genome shotgun (WGS) entry which is preliminary data.</text>
</comment>
<evidence type="ECO:0000256" key="1">
    <source>
        <dbReference type="ARBA" id="ARBA00004414"/>
    </source>
</evidence>
<evidence type="ECO:0000259" key="9">
    <source>
        <dbReference type="PROSITE" id="PS51837"/>
    </source>
</evidence>
<proteinExistence type="inferred from homology"/>
<reference evidence="10 11" key="1">
    <citation type="journal article" date="2019" name="BMC Genomics">
        <title>New insights from Opisthorchis felineus genome: update on genomics of the epidemiologically important liver flukes.</title>
        <authorList>
            <person name="Ershov N.I."/>
            <person name="Mordvinov V.A."/>
            <person name="Prokhortchouk E.B."/>
            <person name="Pakharukova M.Y."/>
            <person name="Gunbin K.V."/>
            <person name="Ustyantsev K."/>
            <person name="Genaev M.A."/>
            <person name="Blinov A.G."/>
            <person name="Mazur A."/>
            <person name="Boulygina E."/>
            <person name="Tsygankova S."/>
            <person name="Khrameeva E."/>
            <person name="Chekanov N."/>
            <person name="Fan G."/>
            <person name="Xiao A."/>
            <person name="Zhang H."/>
            <person name="Xu X."/>
            <person name="Yang H."/>
            <person name="Solovyev V."/>
            <person name="Lee S.M."/>
            <person name="Liu X."/>
            <person name="Afonnikov D.A."/>
            <person name="Skryabin K.G."/>
        </authorList>
    </citation>
    <scope>NUCLEOTIDE SEQUENCE [LARGE SCALE GENOMIC DNA]</scope>
    <source>
        <strain evidence="10">AK-0245</strain>
        <tissue evidence="10">Whole organism</tissue>
    </source>
</reference>
<dbReference type="OrthoDB" id="5599753at2759"/>
<dbReference type="AlphaFoldDB" id="A0A4S2LPX6"/>
<dbReference type="InterPro" id="IPR006629">
    <property type="entry name" value="LITAF"/>
</dbReference>
<keyword evidence="5" id="KW-0479">Metal-binding</keyword>
<accession>A0A4S2LPX6</accession>
<gene>
    <name evidence="10" type="ORF">CRM22_007263</name>
</gene>
<dbReference type="Pfam" id="PF10601">
    <property type="entry name" value="zf-LITAF-like"/>
    <property type="match status" value="1"/>
</dbReference>
<comment type="subcellular location">
    <subcellularLocation>
        <location evidence="2">Endosome membrane</location>
        <topology evidence="2">Peripheral membrane protein</topology>
    </subcellularLocation>
    <subcellularLocation>
        <location evidence="1">Late endosome membrane</location>
    </subcellularLocation>
    <subcellularLocation>
        <location evidence="3">Lysosome membrane</location>
        <topology evidence="3">Peripheral membrane protein</topology>
        <orientation evidence="3">Cytoplasmic side</orientation>
    </subcellularLocation>
</comment>
<evidence type="ECO:0000256" key="2">
    <source>
        <dbReference type="ARBA" id="ARBA00004481"/>
    </source>
</evidence>
<dbReference type="GO" id="GO:0031902">
    <property type="term" value="C:late endosome membrane"/>
    <property type="evidence" value="ECO:0007669"/>
    <property type="project" value="UniProtKB-SubCell"/>
</dbReference>
<keyword evidence="11" id="KW-1185">Reference proteome</keyword>
<evidence type="ECO:0000256" key="6">
    <source>
        <dbReference type="ARBA" id="ARBA00022833"/>
    </source>
</evidence>
<keyword evidence="7 8" id="KW-0472">Membrane</keyword>
<evidence type="ECO:0000313" key="10">
    <source>
        <dbReference type="EMBL" id="TGZ62737.1"/>
    </source>
</evidence>
<dbReference type="GO" id="GO:0005765">
    <property type="term" value="C:lysosomal membrane"/>
    <property type="evidence" value="ECO:0007669"/>
    <property type="project" value="UniProtKB-SubCell"/>
</dbReference>
<dbReference type="SMART" id="SM00714">
    <property type="entry name" value="LITAF"/>
    <property type="match status" value="1"/>
</dbReference>
<dbReference type="STRING" id="147828.A0A4S2LPX6"/>
<dbReference type="EMBL" id="SJOL01007403">
    <property type="protein sequence ID" value="TGZ62737.1"/>
    <property type="molecule type" value="Genomic_DNA"/>
</dbReference>
<keyword evidence="8" id="KW-1133">Transmembrane helix</keyword>
<dbReference type="Proteomes" id="UP000308267">
    <property type="component" value="Unassembled WGS sequence"/>
</dbReference>